<dbReference type="InterPro" id="IPR000772">
    <property type="entry name" value="Ricin_B_lectin"/>
</dbReference>
<keyword evidence="1" id="KW-0732">Signal</keyword>
<dbReference type="InterPro" id="IPR035992">
    <property type="entry name" value="Ricin_B-like_lectins"/>
</dbReference>
<dbReference type="InterPro" id="IPR008929">
    <property type="entry name" value="Chondroitin_lyas"/>
</dbReference>
<gene>
    <name evidence="4" type="ORF">ACFO8M_02665</name>
</gene>
<evidence type="ECO:0000256" key="2">
    <source>
        <dbReference type="ARBA" id="ARBA00023239"/>
    </source>
</evidence>
<comment type="caution">
    <text evidence="4">The sequence shown here is derived from an EMBL/GenBank/DDBJ whole genome shotgun (WGS) entry which is preliminary data.</text>
</comment>
<protein>
    <submittedName>
        <fullName evidence="4">RICIN domain-containing protein</fullName>
    </submittedName>
</protein>
<evidence type="ECO:0000259" key="3">
    <source>
        <dbReference type="SMART" id="SM00458"/>
    </source>
</evidence>
<dbReference type="InterPro" id="IPR008397">
    <property type="entry name" value="Alginate_lyase_dom"/>
</dbReference>
<sequence length="587" mass="63515">MAPGSRTGRRRLAVAFPGIAHRMAHWSTMSFNSSDPHNPTPSLPRRRLFQGAAAVGGLAAFGTAVPAAHAQTDEIGIQAVHPGMLHTQADIDRMYAKVSTNQEPWRAGWEKLIANSHAQSTWAARPTAIIIRGGDGQNYPQLYNDIHAAYQCALRWRVSGNTAYRDKAVEILNAWSSTLEAVNGNADRFLAAGIYGYQFCCAADLVRGAPGFNLGAFQDMMTSIFLPMNDHFLTNHNDACITNYWANWDLCNMASKLAIGIICDDAGIINAAVDYFWNGEGNGSIYNAIPFVHSGFLAQWQESGRDQGHSIMGIGLMSSFMEMAWNQGIDLYSARDLAFAKAAEYVARYNLGYNDLPFTKYTWGTGQSCAYSEQTVMGAGGRGQLRPVWEMVYNHYSVRRGLRMPNVARMAALVRAEGGGGDYGTASGGFDTLGFGTVAHTRPTPAVVSGGVYTLMAERSGKCLDNGSVTTEGAQVKQWGDNGGNWQRWRITDVGGGYFKLVNLHSGKALDNYSVTTQGSAVVQWTDNGVAAQRWQITDVGGGAVKLTCQHSGKVLDNGNGESDGGGTIQWTGTGGVQQRWNLKRVA</sequence>
<dbReference type="SMART" id="SM00458">
    <property type="entry name" value="RICIN"/>
    <property type="match status" value="1"/>
</dbReference>
<reference evidence="5" key="1">
    <citation type="journal article" date="2019" name="Int. J. Syst. Evol. Microbiol.">
        <title>The Global Catalogue of Microorganisms (GCM) 10K type strain sequencing project: providing services to taxonomists for standard genome sequencing and annotation.</title>
        <authorList>
            <consortium name="The Broad Institute Genomics Platform"/>
            <consortium name="The Broad Institute Genome Sequencing Center for Infectious Disease"/>
            <person name="Wu L."/>
            <person name="Ma J."/>
        </authorList>
    </citation>
    <scope>NUCLEOTIDE SEQUENCE [LARGE SCALE GENOMIC DNA]</scope>
    <source>
        <strain evidence="5">CGMCC 4.7396</strain>
    </source>
</reference>
<accession>A0ABV7PWP9</accession>
<dbReference type="Proteomes" id="UP001595712">
    <property type="component" value="Unassembled WGS sequence"/>
</dbReference>
<dbReference type="PROSITE" id="PS51318">
    <property type="entry name" value="TAT"/>
    <property type="match status" value="1"/>
</dbReference>
<feature type="domain" description="Ricin B lectin" evidence="3">
    <location>
        <begin position="450"/>
        <end position="584"/>
    </location>
</feature>
<name>A0ABV7PWP9_9ACTN</name>
<dbReference type="Gene3D" id="1.50.10.100">
    <property type="entry name" value="Chondroitin AC/alginate lyase"/>
    <property type="match status" value="1"/>
</dbReference>
<dbReference type="PROSITE" id="PS50231">
    <property type="entry name" value="RICIN_B_LECTIN"/>
    <property type="match status" value="1"/>
</dbReference>
<proteinExistence type="predicted"/>
<dbReference type="RefSeq" id="WP_387970097.1">
    <property type="nucleotide sequence ID" value="NZ_JBHRWO010000004.1"/>
</dbReference>
<dbReference type="SUPFAM" id="SSF48230">
    <property type="entry name" value="Chondroitin AC/alginate lyase"/>
    <property type="match status" value="1"/>
</dbReference>
<dbReference type="InterPro" id="IPR006311">
    <property type="entry name" value="TAT_signal"/>
</dbReference>
<dbReference type="SUPFAM" id="SSF50370">
    <property type="entry name" value="Ricin B-like lectins"/>
    <property type="match status" value="1"/>
</dbReference>
<dbReference type="Pfam" id="PF05426">
    <property type="entry name" value="Alginate_lyase"/>
    <property type="match status" value="1"/>
</dbReference>
<evidence type="ECO:0000313" key="4">
    <source>
        <dbReference type="EMBL" id="MFC3491388.1"/>
    </source>
</evidence>
<keyword evidence="5" id="KW-1185">Reference proteome</keyword>
<keyword evidence="2" id="KW-0456">Lyase</keyword>
<dbReference type="EMBL" id="JBHRWO010000004">
    <property type="protein sequence ID" value="MFC3491388.1"/>
    <property type="molecule type" value="Genomic_DNA"/>
</dbReference>
<dbReference type="Pfam" id="PF14200">
    <property type="entry name" value="RicinB_lectin_2"/>
    <property type="match status" value="2"/>
</dbReference>
<dbReference type="Gene3D" id="2.80.10.50">
    <property type="match status" value="3"/>
</dbReference>
<organism evidence="4 5">
    <name type="scientific">Glycomyces rhizosphaerae</name>
    <dbReference type="NCBI Taxonomy" id="2054422"/>
    <lineage>
        <taxon>Bacteria</taxon>
        <taxon>Bacillati</taxon>
        <taxon>Actinomycetota</taxon>
        <taxon>Actinomycetes</taxon>
        <taxon>Glycomycetales</taxon>
        <taxon>Glycomycetaceae</taxon>
        <taxon>Glycomyces</taxon>
    </lineage>
</organism>
<evidence type="ECO:0000313" key="5">
    <source>
        <dbReference type="Proteomes" id="UP001595712"/>
    </source>
</evidence>
<evidence type="ECO:0000256" key="1">
    <source>
        <dbReference type="ARBA" id="ARBA00022729"/>
    </source>
</evidence>